<dbReference type="STRING" id="1611254.A0A2G5UCJ5"/>
<evidence type="ECO:0000313" key="5">
    <source>
        <dbReference type="EMBL" id="PIC37250.1"/>
    </source>
</evidence>
<gene>
    <name evidence="5" type="primary">Cnig_chr_IV.g15938</name>
    <name evidence="5" type="ORF">B9Z55_015938</name>
</gene>
<dbReference type="InterPro" id="IPR042178">
    <property type="entry name" value="Serpin_sf_1"/>
</dbReference>
<dbReference type="OrthoDB" id="9518664at2759"/>
<dbReference type="GO" id="GO:0005615">
    <property type="term" value="C:extracellular space"/>
    <property type="evidence" value="ECO:0007669"/>
    <property type="project" value="InterPro"/>
</dbReference>
<feature type="domain" description="Serpin" evidence="4">
    <location>
        <begin position="82"/>
        <end position="432"/>
    </location>
</feature>
<dbReference type="AlphaFoldDB" id="A0A2G5UCJ5"/>
<dbReference type="Gene3D" id="2.30.39.10">
    <property type="entry name" value="Alpha-1-antitrypsin, domain 1"/>
    <property type="match status" value="1"/>
</dbReference>
<sequence length="435" mass="48221">MERLLTNRSLLACNCFLVLFLSYFINPLWLFGANESSTHEPIGDPLDSMDPLESIGEHPNPIHTEKTRPFSNILESETDFGLGLLRQQNLNKSLVFSPLSIALALSLVHVAANGETRSQIREALVKGATDEELEKHFANISAALLGAQKGKGTQVKIANHVFSRSGFPIKQTYLDTIKKLYNAGATSLNFEDPEASAESINAFVRENTGEHIKKIIEPDSIIPDTVAVLTNALYFKADWLHKFDKESTVKGEFFSSEDSKREIDFLNAGAVHRSYAENDEFQVLSLPYTDQSFALTIFLHKKRFGLGEALKDLDSATILHLMGKVSERVVNVRIPKWKIETELALSEALQHIGIKKAFDESESDLSNMADGLFVSKVTHKAVIEVDEDGTKAAAVTTIPMKARSAPPPPKDFIADHPFLFVLSQDSHPLFVGIHH</sequence>
<dbReference type="Gene3D" id="3.30.497.10">
    <property type="entry name" value="Antithrombin, subunit I, domain 2"/>
    <property type="match status" value="1"/>
</dbReference>
<feature type="transmembrane region" description="Helical" evidence="3">
    <location>
        <begin position="12"/>
        <end position="31"/>
    </location>
</feature>
<name>A0A2G5UCJ5_9PELO</name>
<feature type="region of interest" description="Disordered" evidence="2">
    <location>
        <begin position="41"/>
        <end position="68"/>
    </location>
</feature>
<dbReference type="PANTHER" id="PTHR11461:SF299">
    <property type="entry name" value="SERINE OR CYSTEINE PROTEASE INHIBITOR-RELATED"/>
    <property type="match status" value="1"/>
</dbReference>
<dbReference type="InterPro" id="IPR000215">
    <property type="entry name" value="Serpin_fam"/>
</dbReference>
<dbReference type="InterPro" id="IPR023796">
    <property type="entry name" value="Serpin_dom"/>
</dbReference>
<organism evidence="5 6">
    <name type="scientific">Caenorhabditis nigoni</name>
    <dbReference type="NCBI Taxonomy" id="1611254"/>
    <lineage>
        <taxon>Eukaryota</taxon>
        <taxon>Metazoa</taxon>
        <taxon>Ecdysozoa</taxon>
        <taxon>Nematoda</taxon>
        <taxon>Chromadorea</taxon>
        <taxon>Rhabditida</taxon>
        <taxon>Rhabditina</taxon>
        <taxon>Rhabditomorpha</taxon>
        <taxon>Rhabditoidea</taxon>
        <taxon>Rhabditidae</taxon>
        <taxon>Peloderinae</taxon>
        <taxon>Caenorhabditis</taxon>
    </lineage>
</organism>
<keyword evidence="3" id="KW-1133">Transmembrane helix</keyword>
<evidence type="ECO:0000256" key="2">
    <source>
        <dbReference type="SAM" id="MobiDB-lite"/>
    </source>
</evidence>
<dbReference type="Pfam" id="PF00079">
    <property type="entry name" value="Serpin"/>
    <property type="match status" value="1"/>
</dbReference>
<dbReference type="CDD" id="cd19581">
    <property type="entry name" value="serpinL_nematode"/>
    <property type="match status" value="1"/>
</dbReference>
<evidence type="ECO:0000256" key="1">
    <source>
        <dbReference type="RuleBase" id="RU000411"/>
    </source>
</evidence>
<proteinExistence type="inferred from homology"/>
<dbReference type="SMART" id="SM00093">
    <property type="entry name" value="SERPIN"/>
    <property type="match status" value="1"/>
</dbReference>
<comment type="caution">
    <text evidence="5">The sequence shown here is derived from an EMBL/GenBank/DDBJ whole genome shotgun (WGS) entry which is preliminary data.</text>
</comment>
<keyword evidence="6" id="KW-1185">Reference proteome</keyword>
<dbReference type="InterPro" id="IPR042185">
    <property type="entry name" value="Serpin_sf_2"/>
</dbReference>
<evidence type="ECO:0000313" key="6">
    <source>
        <dbReference type="Proteomes" id="UP000230233"/>
    </source>
</evidence>
<comment type="similarity">
    <text evidence="1">Belongs to the serpin family.</text>
</comment>
<dbReference type="PANTHER" id="PTHR11461">
    <property type="entry name" value="SERINE PROTEASE INHIBITOR, SERPIN"/>
    <property type="match status" value="1"/>
</dbReference>
<accession>A0A2G5UCJ5</accession>
<dbReference type="PROSITE" id="PS00284">
    <property type="entry name" value="SERPIN"/>
    <property type="match status" value="1"/>
</dbReference>
<dbReference type="EMBL" id="PDUG01000004">
    <property type="protein sequence ID" value="PIC37250.1"/>
    <property type="molecule type" value="Genomic_DNA"/>
</dbReference>
<dbReference type="GO" id="GO:0004867">
    <property type="term" value="F:serine-type endopeptidase inhibitor activity"/>
    <property type="evidence" value="ECO:0007669"/>
    <property type="project" value="InterPro"/>
</dbReference>
<dbReference type="SUPFAM" id="SSF56574">
    <property type="entry name" value="Serpins"/>
    <property type="match status" value="1"/>
</dbReference>
<protein>
    <recommendedName>
        <fullName evidence="4">Serpin domain-containing protein</fullName>
    </recommendedName>
</protein>
<keyword evidence="3" id="KW-0472">Membrane</keyword>
<keyword evidence="3" id="KW-0812">Transmembrane</keyword>
<evidence type="ECO:0000259" key="4">
    <source>
        <dbReference type="SMART" id="SM00093"/>
    </source>
</evidence>
<evidence type="ECO:0000256" key="3">
    <source>
        <dbReference type="SAM" id="Phobius"/>
    </source>
</evidence>
<dbReference type="InterPro" id="IPR023795">
    <property type="entry name" value="Serpin_CS"/>
</dbReference>
<dbReference type="Proteomes" id="UP000230233">
    <property type="component" value="Chromosome IV"/>
</dbReference>
<reference evidence="6" key="1">
    <citation type="submission" date="2017-10" db="EMBL/GenBank/DDBJ databases">
        <title>Rapid genome shrinkage in a self-fertile nematode reveals novel sperm competition proteins.</title>
        <authorList>
            <person name="Yin D."/>
            <person name="Schwarz E.M."/>
            <person name="Thomas C.G."/>
            <person name="Felde R.L."/>
            <person name="Korf I.F."/>
            <person name="Cutter A.D."/>
            <person name="Schartner C.M."/>
            <person name="Ralston E.J."/>
            <person name="Meyer B.J."/>
            <person name="Haag E.S."/>
        </authorList>
    </citation>
    <scope>NUCLEOTIDE SEQUENCE [LARGE SCALE GENOMIC DNA]</scope>
    <source>
        <strain evidence="6">JU1422</strain>
    </source>
</reference>
<dbReference type="InterPro" id="IPR036186">
    <property type="entry name" value="Serpin_sf"/>
</dbReference>